<dbReference type="AlphaFoldDB" id="A0A193GFK8"/>
<dbReference type="RefSeq" id="WP_066660630.1">
    <property type="nucleotide sequence ID" value="NZ_CBCSCL010000035.1"/>
</dbReference>
<dbReference type="InterPro" id="IPR002763">
    <property type="entry name" value="DUF72"/>
</dbReference>
<dbReference type="OrthoDB" id="9780310at2"/>
<accession>A0A193GFK8</accession>
<dbReference type="PANTHER" id="PTHR30348:SF4">
    <property type="entry name" value="DUF72 DOMAIN-CONTAINING PROTEIN"/>
    <property type="match status" value="1"/>
</dbReference>
<feature type="compositionally biased region" description="Low complexity" evidence="1">
    <location>
        <begin position="329"/>
        <end position="344"/>
    </location>
</feature>
<dbReference type="PANTHER" id="PTHR30348">
    <property type="entry name" value="UNCHARACTERIZED PROTEIN YECE"/>
    <property type="match status" value="1"/>
</dbReference>
<proteinExistence type="predicted"/>
<dbReference type="KEGG" id="bfz:BAU07_18490"/>
<dbReference type="STRING" id="463014.BAU07_18490"/>
<gene>
    <name evidence="2" type="ORF">BAU07_18490</name>
</gene>
<reference evidence="2 3" key="1">
    <citation type="submission" date="2016-06" db="EMBL/GenBank/DDBJ databases">
        <title>Complete genome sequences of Bordetella bronchialis and Bordetella flabilis.</title>
        <authorList>
            <person name="LiPuma J.J."/>
            <person name="Spilker T."/>
        </authorList>
    </citation>
    <scope>NUCLEOTIDE SEQUENCE [LARGE SCALE GENOMIC DNA]</scope>
    <source>
        <strain evidence="2 3">AU10664</strain>
    </source>
</reference>
<evidence type="ECO:0008006" key="4">
    <source>
        <dbReference type="Google" id="ProtNLM"/>
    </source>
</evidence>
<feature type="region of interest" description="Disordered" evidence="1">
    <location>
        <begin position="317"/>
        <end position="344"/>
    </location>
</feature>
<evidence type="ECO:0000313" key="2">
    <source>
        <dbReference type="EMBL" id="ANN78842.1"/>
    </source>
</evidence>
<dbReference type="Pfam" id="PF01904">
    <property type="entry name" value="DUF72"/>
    <property type="match status" value="1"/>
</dbReference>
<protein>
    <recommendedName>
        <fullName evidence="4">DUF72 domain-containing protein</fullName>
    </recommendedName>
</protein>
<dbReference type="Proteomes" id="UP000091926">
    <property type="component" value="Chromosome"/>
</dbReference>
<dbReference type="InterPro" id="IPR036520">
    <property type="entry name" value="UPF0759_sf"/>
</dbReference>
<keyword evidence="3" id="KW-1185">Reference proteome</keyword>
<organism evidence="2 3">
    <name type="scientific">Bordetella flabilis</name>
    <dbReference type="NCBI Taxonomy" id="463014"/>
    <lineage>
        <taxon>Bacteria</taxon>
        <taxon>Pseudomonadati</taxon>
        <taxon>Pseudomonadota</taxon>
        <taxon>Betaproteobacteria</taxon>
        <taxon>Burkholderiales</taxon>
        <taxon>Alcaligenaceae</taxon>
        <taxon>Bordetella</taxon>
    </lineage>
</organism>
<evidence type="ECO:0000256" key="1">
    <source>
        <dbReference type="SAM" id="MobiDB-lite"/>
    </source>
</evidence>
<evidence type="ECO:0000313" key="3">
    <source>
        <dbReference type="Proteomes" id="UP000091926"/>
    </source>
</evidence>
<sequence>MAERLQKRPAAIRIGISGWRYDPWRGNFYPGDLPASHELAYASHQVCTVEINGTFYSLQKPQNFADWRDATPGGFVFAVKAPRFLTHILRLNNIDEPLANFLASGVLALREKLGPMLWQLPPTLQFDPARLEAFLDKLPPDTEAAARLAHRHGPRMRGRSLVDTDARRPLRHALEIRHPSFACAEFVDLLRRHNVALVTADTAGKWPLLEDATADFAYIRLHGDKVLYSSGYTAEAIADWARRIDAWARGATPRGARLAGPRTRNRGPRDVYCYFDNDMKVMAPRDARALMAALKLPMQPIEPARDGTAVADVHTEGTVPSSPIPRKFAAANAGDPAATARSMS</sequence>
<dbReference type="Gene3D" id="3.20.20.410">
    <property type="entry name" value="Protein of unknown function UPF0759"/>
    <property type="match status" value="1"/>
</dbReference>
<dbReference type="SUPFAM" id="SSF117396">
    <property type="entry name" value="TM1631-like"/>
    <property type="match status" value="1"/>
</dbReference>
<dbReference type="EMBL" id="CP016172">
    <property type="protein sequence ID" value="ANN78842.1"/>
    <property type="molecule type" value="Genomic_DNA"/>
</dbReference>
<name>A0A193GFK8_9BORD</name>